<protein>
    <recommendedName>
        <fullName evidence="3">Hook-length control protein FliK</fullName>
    </recommendedName>
</protein>
<organism evidence="1 2">
    <name type="scientific">Desulfosporosinus lacus DSM 15449</name>
    <dbReference type="NCBI Taxonomy" id="1121420"/>
    <lineage>
        <taxon>Bacteria</taxon>
        <taxon>Bacillati</taxon>
        <taxon>Bacillota</taxon>
        <taxon>Clostridia</taxon>
        <taxon>Eubacteriales</taxon>
        <taxon>Desulfitobacteriaceae</taxon>
        <taxon>Desulfosporosinus</taxon>
    </lineage>
</organism>
<sequence length="370" mass="41684">MEVSNISSAPSSISASLLNKFQLGERLLVEVVQKLNNGEGTVRVKGQNMHALLETSTQAGEKFWVKVGNLNEGGLLLIREPILGKSKDISSAPQQLQQIIERGLPNNQEIIALIKSFQTSDMGLFRSLFGSMQGTSITDELLTNLKRAIPQWNSFSEDNGMEELLSSLKKLGLNYEQRIQQMMKLDYPARGIEKQRLQETFKGMLLKIIQSPTSEDMSDSDSPLLQLLQKITGQQLWFKTGTMDSAYMMLHIPLLNKEQFVPVQIAIESARKGLKMDEQHCRIAVLVETQELGEIGIDAFFNENSFTCRVLSNGLQFLPDLLEAVVPETRERFAKLGFHLERVELGELDQNLEFKHFLQGSRRTGVDISR</sequence>
<name>A0A1M5WNG2_9FIRM</name>
<dbReference type="EMBL" id="FQXJ01000005">
    <property type="protein sequence ID" value="SHH89037.1"/>
    <property type="molecule type" value="Genomic_DNA"/>
</dbReference>
<accession>A0A1M5WNG2</accession>
<dbReference type="STRING" id="1121420.SAMN02746098_01703"/>
<evidence type="ECO:0008006" key="3">
    <source>
        <dbReference type="Google" id="ProtNLM"/>
    </source>
</evidence>
<keyword evidence="2" id="KW-1185">Reference proteome</keyword>
<gene>
    <name evidence="1" type="ORF">SAMN02746098_01703</name>
</gene>
<dbReference type="RefSeq" id="WP_073029305.1">
    <property type="nucleotide sequence ID" value="NZ_FQXJ01000005.1"/>
</dbReference>
<dbReference type="Proteomes" id="UP000183954">
    <property type="component" value="Unassembled WGS sequence"/>
</dbReference>
<dbReference type="OrthoDB" id="1792996at2"/>
<reference evidence="2" key="1">
    <citation type="submission" date="2016-11" db="EMBL/GenBank/DDBJ databases">
        <authorList>
            <person name="Varghese N."/>
            <person name="Submissions S."/>
        </authorList>
    </citation>
    <scope>NUCLEOTIDE SEQUENCE [LARGE SCALE GENOMIC DNA]</scope>
    <source>
        <strain evidence="2">DSM 15449</strain>
    </source>
</reference>
<evidence type="ECO:0000313" key="1">
    <source>
        <dbReference type="EMBL" id="SHH89037.1"/>
    </source>
</evidence>
<evidence type="ECO:0000313" key="2">
    <source>
        <dbReference type="Proteomes" id="UP000183954"/>
    </source>
</evidence>
<dbReference type="AlphaFoldDB" id="A0A1M5WNG2"/>
<proteinExistence type="predicted"/>